<keyword evidence="5 7" id="KW-0472">Membrane</keyword>
<dbReference type="InterPro" id="IPR015414">
    <property type="entry name" value="TMEM64"/>
</dbReference>
<dbReference type="PANTHER" id="PTHR12677">
    <property type="entry name" value="GOLGI APPARATUS MEMBRANE PROTEIN TVP38-RELATED"/>
    <property type="match status" value="1"/>
</dbReference>
<feature type="region of interest" description="Disordered" evidence="6">
    <location>
        <begin position="67"/>
        <end position="92"/>
    </location>
</feature>
<feature type="transmembrane region" description="Helical" evidence="7">
    <location>
        <begin position="94"/>
        <end position="112"/>
    </location>
</feature>
<evidence type="ECO:0000256" key="4">
    <source>
        <dbReference type="ARBA" id="ARBA00022989"/>
    </source>
</evidence>
<gene>
    <name evidence="9" type="ORF">THAPSDRAFT_3890</name>
</gene>
<evidence type="ECO:0000256" key="3">
    <source>
        <dbReference type="ARBA" id="ARBA00022692"/>
    </source>
</evidence>
<evidence type="ECO:0000256" key="2">
    <source>
        <dbReference type="ARBA" id="ARBA00022475"/>
    </source>
</evidence>
<dbReference type="Proteomes" id="UP000001449">
    <property type="component" value="Chromosome 3"/>
</dbReference>
<evidence type="ECO:0000313" key="9">
    <source>
        <dbReference type="EMBL" id="EED93990.1"/>
    </source>
</evidence>
<evidence type="ECO:0000259" key="8">
    <source>
        <dbReference type="Pfam" id="PF09335"/>
    </source>
</evidence>
<evidence type="ECO:0000256" key="6">
    <source>
        <dbReference type="SAM" id="MobiDB-lite"/>
    </source>
</evidence>
<dbReference type="EMBL" id="CM000640">
    <property type="protein sequence ID" value="EED93990.1"/>
    <property type="molecule type" value="Genomic_DNA"/>
</dbReference>
<dbReference type="OMA" id="EWIETHQ"/>
<keyword evidence="3 7" id="KW-0812">Transmembrane</keyword>
<dbReference type="GO" id="GO:0005886">
    <property type="term" value="C:plasma membrane"/>
    <property type="evidence" value="ECO:0007669"/>
    <property type="project" value="UniProtKB-SubCell"/>
</dbReference>
<feature type="compositionally biased region" description="Basic and acidic residues" evidence="6">
    <location>
        <begin position="371"/>
        <end position="381"/>
    </location>
</feature>
<keyword evidence="10" id="KW-1185">Reference proteome</keyword>
<reference evidence="9 10" key="1">
    <citation type="journal article" date="2004" name="Science">
        <title>The genome of the diatom Thalassiosira pseudonana: ecology, evolution, and metabolism.</title>
        <authorList>
            <person name="Armbrust E.V."/>
            <person name="Berges J.A."/>
            <person name="Bowler C."/>
            <person name="Green B.R."/>
            <person name="Martinez D."/>
            <person name="Putnam N.H."/>
            <person name="Zhou S."/>
            <person name="Allen A.E."/>
            <person name="Apt K.E."/>
            <person name="Bechner M."/>
            <person name="Brzezinski M.A."/>
            <person name="Chaal B.K."/>
            <person name="Chiovitti A."/>
            <person name="Davis A.K."/>
            <person name="Demarest M.S."/>
            <person name="Detter J.C."/>
            <person name="Glavina T."/>
            <person name="Goodstein D."/>
            <person name="Hadi M.Z."/>
            <person name="Hellsten U."/>
            <person name="Hildebrand M."/>
            <person name="Jenkins B.D."/>
            <person name="Jurka J."/>
            <person name="Kapitonov V.V."/>
            <person name="Kroger N."/>
            <person name="Lau W.W."/>
            <person name="Lane T.W."/>
            <person name="Larimer F.W."/>
            <person name="Lippmeier J.C."/>
            <person name="Lucas S."/>
            <person name="Medina M."/>
            <person name="Montsant A."/>
            <person name="Obornik M."/>
            <person name="Parker M.S."/>
            <person name="Palenik B."/>
            <person name="Pazour G.J."/>
            <person name="Richardson P.M."/>
            <person name="Rynearson T.A."/>
            <person name="Saito M.A."/>
            <person name="Schwartz D.C."/>
            <person name="Thamatrakoln K."/>
            <person name="Valentin K."/>
            <person name="Vardi A."/>
            <person name="Wilkerson F.P."/>
            <person name="Rokhsar D.S."/>
        </authorList>
    </citation>
    <scope>NUCLEOTIDE SEQUENCE [LARGE SCALE GENOMIC DNA]</scope>
    <source>
        <strain evidence="9 10">CCMP1335</strain>
    </source>
</reference>
<feature type="region of interest" description="Disordered" evidence="6">
    <location>
        <begin position="352"/>
        <end position="401"/>
    </location>
</feature>
<feature type="transmembrane region" description="Helical" evidence="7">
    <location>
        <begin position="319"/>
        <end position="338"/>
    </location>
</feature>
<feature type="domain" description="VTT" evidence="8">
    <location>
        <begin position="160"/>
        <end position="284"/>
    </location>
</feature>
<feature type="transmembrane region" description="Helical" evidence="7">
    <location>
        <begin position="182"/>
        <end position="208"/>
    </location>
</feature>
<reference evidence="9 10" key="2">
    <citation type="journal article" date="2008" name="Nature">
        <title>The Phaeodactylum genome reveals the evolutionary history of diatom genomes.</title>
        <authorList>
            <person name="Bowler C."/>
            <person name="Allen A.E."/>
            <person name="Badger J.H."/>
            <person name="Grimwood J."/>
            <person name="Jabbari K."/>
            <person name="Kuo A."/>
            <person name="Maheswari U."/>
            <person name="Martens C."/>
            <person name="Maumus F."/>
            <person name="Otillar R.P."/>
            <person name="Rayko E."/>
            <person name="Salamov A."/>
            <person name="Vandepoele K."/>
            <person name="Beszteri B."/>
            <person name="Gruber A."/>
            <person name="Heijde M."/>
            <person name="Katinka M."/>
            <person name="Mock T."/>
            <person name="Valentin K."/>
            <person name="Verret F."/>
            <person name="Berges J.A."/>
            <person name="Brownlee C."/>
            <person name="Cadoret J.P."/>
            <person name="Chiovitti A."/>
            <person name="Choi C.J."/>
            <person name="Coesel S."/>
            <person name="De Martino A."/>
            <person name="Detter J.C."/>
            <person name="Durkin C."/>
            <person name="Falciatore A."/>
            <person name="Fournet J."/>
            <person name="Haruta M."/>
            <person name="Huysman M.J."/>
            <person name="Jenkins B.D."/>
            <person name="Jiroutova K."/>
            <person name="Jorgensen R.E."/>
            <person name="Joubert Y."/>
            <person name="Kaplan A."/>
            <person name="Kroger N."/>
            <person name="Kroth P.G."/>
            <person name="La Roche J."/>
            <person name="Lindquist E."/>
            <person name="Lommer M."/>
            <person name="Martin-Jezequel V."/>
            <person name="Lopez P.J."/>
            <person name="Lucas S."/>
            <person name="Mangogna M."/>
            <person name="McGinnis K."/>
            <person name="Medlin L.K."/>
            <person name="Montsant A."/>
            <person name="Oudot-Le Secq M.P."/>
            <person name="Napoli C."/>
            <person name="Obornik M."/>
            <person name="Parker M.S."/>
            <person name="Petit J.L."/>
            <person name="Porcel B.M."/>
            <person name="Poulsen N."/>
            <person name="Robison M."/>
            <person name="Rychlewski L."/>
            <person name="Rynearson T.A."/>
            <person name="Schmutz J."/>
            <person name="Shapiro H."/>
            <person name="Siaut M."/>
            <person name="Stanley M."/>
            <person name="Sussman M.R."/>
            <person name="Taylor A.R."/>
            <person name="Vardi A."/>
            <person name="von Dassow P."/>
            <person name="Vyverman W."/>
            <person name="Willis A."/>
            <person name="Wyrwicz L.S."/>
            <person name="Rokhsar D.S."/>
            <person name="Weissenbach J."/>
            <person name="Armbrust E.V."/>
            <person name="Green B.R."/>
            <person name="Van de Peer Y."/>
            <person name="Grigoriev I.V."/>
        </authorList>
    </citation>
    <scope>NUCLEOTIDE SEQUENCE [LARGE SCALE GENOMIC DNA]</scope>
    <source>
        <strain evidence="9 10">CCMP1335</strain>
    </source>
</reference>
<feature type="transmembrane region" description="Helical" evidence="7">
    <location>
        <begin position="262"/>
        <end position="282"/>
    </location>
</feature>
<dbReference type="InterPro" id="IPR032816">
    <property type="entry name" value="VTT_dom"/>
</dbReference>
<proteinExistence type="predicted"/>
<organism evidence="9 10">
    <name type="scientific">Thalassiosira pseudonana</name>
    <name type="common">Marine diatom</name>
    <name type="synonym">Cyclotella nana</name>
    <dbReference type="NCBI Taxonomy" id="35128"/>
    <lineage>
        <taxon>Eukaryota</taxon>
        <taxon>Sar</taxon>
        <taxon>Stramenopiles</taxon>
        <taxon>Ochrophyta</taxon>
        <taxon>Bacillariophyta</taxon>
        <taxon>Coscinodiscophyceae</taxon>
        <taxon>Thalassiosirophycidae</taxon>
        <taxon>Thalassiosirales</taxon>
        <taxon>Thalassiosiraceae</taxon>
        <taxon>Thalassiosira</taxon>
    </lineage>
</organism>
<sequence>MVDGRNSTTGKRRGSKLSSREEQQQEQSPSDTTTTISKAKGTSSSVTGGGGGIDNFLQRLDEIDLSKRDRKSNNLDGDATGGDSSKSTSPSSSPIKRVVILLAAVVLLVLIYDTTKSTPEKRLLGMNRINDFLIWVKEHPGSGAAAFVLVYGLCVVLLLPGTPLTLGGGYVYKVTYGWVGGLVAGTVISTTGSLVGSCSCFILGRYIMRDRVRKWGRKYPLFDAIDIAVSDNGFKIMCLLYLTPILPLGPVSYMCGTTSMPLLKFAAAKVAALPLMFLYVFIGASTDTFVGGNGKKSEEGTDSTTDIKMGVDEDTHRKMVLFGLCLSIVSMSLVSHFVKKELFKIFDKQKKDKGDETYNPSDPETNEDEHVELISRKDNLMRRPRGHAGSLESHGHDEEKG</sequence>
<evidence type="ECO:0000256" key="1">
    <source>
        <dbReference type="ARBA" id="ARBA00004651"/>
    </source>
</evidence>
<keyword evidence="2" id="KW-1003">Cell membrane</keyword>
<evidence type="ECO:0000256" key="5">
    <source>
        <dbReference type="ARBA" id="ARBA00023136"/>
    </source>
</evidence>
<dbReference type="KEGG" id="tps:THAPSDRAFT_3890"/>
<dbReference type="PANTHER" id="PTHR12677:SF59">
    <property type="entry name" value="GOLGI APPARATUS MEMBRANE PROTEIN TVP38-RELATED"/>
    <property type="match status" value="1"/>
</dbReference>
<dbReference type="HOGENOM" id="CLU_687931_0_0_1"/>
<dbReference type="Pfam" id="PF09335">
    <property type="entry name" value="VTT_dom"/>
    <property type="match status" value="1"/>
</dbReference>
<accession>B8BW90</accession>
<dbReference type="GeneID" id="7452087"/>
<dbReference type="GO" id="GO:0016020">
    <property type="term" value="C:membrane"/>
    <property type="evidence" value="ECO:0000318"/>
    <property type="project" value="GO_Central"/>
</dbReference>
<name>B8BW90_THAPS</name>
<protein>
    <recommendedName>
        <fullName evidence="8">VTT domain-containing protein</fullName>
    </recommendedName>
</protein>
<dbReference type="InParanoid" id="B8BW90"/>
<dbReference type="RefSeq" id="XP_002288554.1">
    <property type="nucleotide sequence ID" value="XM_002288518.1"/>
</dbReference>
<dbReference type="eggNOG" id="KOG3140">
    <property type="taxonomic scope" value="Eukaryota"/>
</dbReference>
<dbReference type="PaxDb" id="35128-Thaps3890"/>
<feature type="compositionally biased region" description="Low complexity" evidence="6">
    <location>
        <begin position="25"/>
        <end position="46"/>
    </location>
</feature>
<feature type="transmembrane region" description="Helical" evidence="7">
    <location>
        <begin position="144"/>
        <end position="162"/>
    </location>
</feature>
<dbReference type="AlphaFoldDB" id="B8BW90"/>
<evidence type="ECO:0000313" key="10">
    <source>
        <dbReference type="Proteomes" id="UP000001449"/>
    </source>
</evidence>
<feature type="region of interest" description="Disordered" evidence="6">
    <location>
        <begin position="1"/>
        <end position="54"/>
    </location>
</feature>
<comment type="subcellular location">
    <subcellularLocation>
        <location evidence="1">Cell membrane</location>
        <topology evidence="1">Multi-pass membrane protein</topology>
    </subcellularLocation>
</comment>
<keyword evidence="4 7" id="KW-1133">Transmembrane helix</keyword>
<evidence type="ECO:0000256" key="7">
    <source>
        <dbReference type="SAM" id="Phobius"/>
    </source>
</evidence>